<feature type="region of interest" description="Disordered" evidence="1">
    <location>
        <begin position="1"/>
        <end position="86"/>
    </location>
</feature>
<dbReference type="OrthoDB" id="447953at2759"/>
<feature type="compositionally biased region" description="Low complexity" evidence="1">
    <location>
        <begin position="282"/>
        <end position="296"/>
    </location>
</feature>
<feature type="compositionally biased region" description="Low complexity" evidence="1">
    <location>
        <begin position="317"/>
        <end position="332"/>
    </location>
</feature>
<comment type="caution">
    <text evidence="2">The sequence shown here is derived from an EMBL/GenBank/DDBJ whole genome shotgun (WGS) entry which is preliminary data.</text>
</comment>
<evidence type="ECO:0000313" key="3">
    <source>
        <dbReference type="Proteomes" id="UP000235388"/>
    </source>
</evidence>
<name>A0A2N5RW91_9BASI</name>
<protein>
    <submittedName>
        <fullName evidence="2">Uncharacterized protein</fullName>
    </submittedName>
</protein>
<feature type="compositionally biased region" description="Low complexity" evidence="1">
    <location>
        <begin position="38"/>
        <end position="51"/>
    </location>
</feature>
<evidence type="ECO:0000256" key="1">
    <source>
        <dbReference type="SAM" id="MobiDB-lite"/>
    </source>
</evidence>
<feature type="compositionally biased region" description="Low complexity" evidence="1">
    <location>
        <begin position="10"/>
        <end position="20"/>
    </location>
</feature>
<dbReference type="AlphaFoldDB" id="A0A2N5RW91"/>
<reference evidence="2 3" key="1">
    <citation type="submission" date="2017-11" db="EMBL/GenBank/DDBJ databases">
        <title>De novo assembly and phasing of dikaryotic genomes from two isolates of Puccinia coronata f. sp. avenae, the causal agent of oat crown rust.</title>
        <authorList>
            <person name="Miller M.E."/>
            <person name="Zhang Y."/>
            <person name="Omidvar V."/>
            <person name="Sperschneider J."/>
            <person name="Schwessinger B."/>
            <person name="Raley C."/>
            <person name="Palmer J.M."/>
            <person name="Garnica D."/>
            <person name="Upadhyaya N."/>
            <person name="Rathjen J."/>
            <person name="Taylor J.M."/>
            <person name="Park R.F."/>
            <person name="Dodds P.N."/>
            <person name="Hirsch C.D."/>
            <person name="Kianian S.F."/>
            <person name="Figueroa M."/>
        </authorList>
    </citation>
    <scope>NUCLEOTIDE SEQUENCE [LARGE SCALE GENOMIC DNA]</scope>
    <source>
        <strain evidence="2">12NC29</strain>
    </source>
</reference>
<dbReference type="EMBL" id="PGCJ01001469">
    <property type="protein sequence ID" value="PLW05254.1"/>
    <property type="molecule type" value="Genomic_DNA"/>
</dbReference>
<dbReference type="STRING" id="200324.A0A2N5RW91"/>
<keyword evidence="3" id="KW-1185">Reference proteome</keyword>
<proteinExistence type="predicted"/>
<evidence type="ECO:0000313" key="2">
    <source>
        <dbReference type="EMBL" id="PLW05254.1"/>
    </source>
</evidence>
<feature type="compositionally biased region" description="Pro residues" evidence="1">
    <location>
        <begin position="67"/>
        <end position="78"/>
    </location>
</feature>
<gene>
    <name evidence="2" type="ORF">PCANC_26659</name>
</gene>
<accession>A0A2N5RW91</accession>
<feature type="region of interest" description="Disordered" evidence="1">
    <location>
        <begin position="268"/>
        <end position="332"/>
    </location>
</feature>
<sequence length="441" mass="47433">MPLPPLVYKPSASASPSSPAVPTGLSDHRASPRGPSNLSSGLSRGASSSRPPRAPPTHHISRASWPLEPPGPNPPAPSTPVNHLSPQTSCPLTLLCHRPRPMPQDLQGTGPTITLLIEALHALNANCPISFFTALQEKELRAVIVIRKFRMACPRIILLTYKTVHPQEPETNPYQLPAGTQYFLVKRDRLLYLRKPHHQIIPHHRNGKVLLSRLLIPSHSPPNSSSPQLKVTTAACIVNCSTRSPFRTSLGSSELPSRTEPSGLALSLKTYPRSPLGPTPPSTFLASLPLASSSAPHKQPPSFQPLLKPRLRHVPKARSASRSSSQAPSIASSASLNPTVKALLKSGWPSSKGTMTVSINLIDSMEKNPFSTTLCLASGSGEGKTASQQAGLAQLIKPRTESTGTMSSVIELAKRRLSFLSGISGPHSHHMRESTVYYLKQ</sequence>
<dbReference type="Proteomes" id="UP000235388">
    <property type="component" value="Unassembled WGS sequence"/>
</dbReference>
<organism evidence="2 3">
    <name type="scientific">Puccinia coronata f. sp. avenae</name>
    <dbReference type="NCBI Taxonomy" id="200324"/>
    <lineage>
        <taxon>Eukaryota</taxon>
        <taxon>Fungi</taxon>
        <taxon>Dikarya</taxon>
        <taxon>Basidiomycota</taxon>
        <taxon>Pucciniomycotina</taxon>
        <taxon>Pucciniomycetes</taxon>
        <taxon>Pucciniales</taxon>
        <taxon>Pucciniaceae</taxon>
        <taxon>Puccinia</taxon>
    </lineage>
</organism>